<keyword evidence="8" id="KW-1185">Reference proteome</keyword>
<dbReference type="Pfam" id="PF00440">
    <property type="entry name" value="TetR_N"/>
    <property type="match status" value="1"/>
</dbReference>
<feature type="domain" description="HTH tetR-type" evidence="6">
    <location>
        <begin position="14"/>
        <end position="74"/>
    </location>
</feature>
<dbReference type="EMBL" id="CP016174">
    <property type="protein sequence ID" value="ANN15958.1"/>
    <property type="molecule type" value="Genomic_DNA"/>
</dbReference>
<dbReference type="GO" id="GO:0003700">
    <property type="term" value="F:DNA-binding transcription factor activity"/>
    <property type="evidence" value="ECO:0007669"/>
    <property type="project" value="TreeGrafter"/>
</dbReference>
<proteinExistence type="predicted"/>
<dbReference type="Gene3D" id="1.10.357.10">
    <property type="entry name" value="Tetracycline Repressor, domain 2"/>
    <property type="match status" value="1"/>
</dbReference>
<dbReference type="InterPro" id="IPR050109">
    <property type="entry name" value="HTH-type_TetR-like_transc_reg"/>
</dbReference>
<feature type="DNA-binding region" description="H-T-H motif" evidence="5">
    <location>
        <begin position="37"/>
        <end position="56"/>
    </location>
</feature>
<evidence type="ECO:0000256" key="1">
    <source>
        <dbReference type="ARBA" id="ARBA00022491"/>
    </source>
</evidence>
<dbReference type="AlphaFoldDB" id="A0A193BUV0"/>
<dbReference type="PANTHER" id="PTHR30055">
    <property type="entry name" value="HTH-TYPE TRANSCRIPTIONAL REGULATOR RUTR"/>
    <property type="match status" value="1"/>
</dbReference>
<dbReference type="GO" id="GO:0046677">
    <property type="term" value="P:response to antibiotic"/>
    <property type="evidence" value="ECO:0007669"/>
    <property type="project" value="InterPro"/>
</dbReference>
<evidence type="ECO:0000313" key="7">
    <source>
        <dbReference type="EMBL" id="ANN15958.1"/>
    </source>
</evidence>
<keyword evidence="2" id="KW-0805">Transcription regulation</keyword>
<keyword evidence="1" id="KW-0678">Repressor</keyword>
<dbReference type="SUPFAM" id="SSF48498">
    <property type="entry name" value="Tetracyclin repressor-like, C-terminal domain"/>
    <property type="match status" value="1"/>
</dbReference>
<dbReference type="KEGG" id="aori:SD37_10105"/>
<dbReference type="RefSeq" id="WP_044850969.1">
    <property type="nucleotide sequence ID" value="NZ_CP016174.1"/>
</dbReference>
<dbReference type="InterPro" id="IPR036271">
    <property type="entry name" value="Tet_transcr_reg_TetR-rel_C_sf"/>
</dbReference>
<keyword evidence="4" id="KW-0804">Transcription</keyword>
<accession>A0A193BUV0</accession>
<dbReference type="GO" id="GO:0000976">
    <property type="term" value="F:transcription cis-regulatory region binding"/>
    <property type="evidence" value="ECO:0007669"/>
    <property type="project" value="TreeGrafter"/>
</dbReference>
<evidence type="ECO:0000256" key="3">
    <source>
        <dbReference type="ARBA" id="ARBA00023125"/>
    </source>
</evidence>
<reference evidence="7 8" key="1">
    <citation type="journal article" date="2015" name="Genome Announc.">
        <title>Draft Genome Sequence of Norvancomycin-Producing Strain Amycolatopsis orientalis CPCC200066.</title>
        <authorList>
            <person name="Lei X."/>
            <person name="Yuan F."/>
            <person name="Shi Y."/>
            <person name="Li X."/>
            <person name="Wang L."/>
            <person name="Hong B."/>
        </authorList>
    </citation>
    <scope>NUCLEOTIDE SEQUENCE [LARGE SCALE GENOMIC DNA]</scope>
    <source>
        <strain evidence="7 8">B-37</strain>
    </source>
</reference>
<dbReference type="STRING" id="31958.SD37_10105"/>
<keyword evidence="3 5" id="KW-0238">DNA-binding</keyword>
<dbReference type="PRINTS" id="PR00400">
    <property type="entry name" value="TETREPRESSOR"/>
</dbReference>
<dbReference type="PANTHER" id="PTHR30055:SF151">
    <property type="entry name" value="TRANSCRIPTIONAL REGULATORY PROTEIN"/>
    <property type="match status" value="1"/>
</dbReference>
<gene>
    <name evidence="7" type="ORF">SD37_10105</name>
</gene>
<dbReference type="PROSITE" id="PS50977">
    <property type="entry name" value="HTH_TETR_2"/>
    <property type="match status" value="1"/>
</dbReference>
<dbReference type="Pfam" id="PF02909">
    <property type="entry name" value="TetR_C_1"/>
    <property type="match status" value="1"/>
</dbReference>
<dbReference type="GO" id="GO:0045892">
    <property type="term" value="P:negative regulation of DNA-templated transcription"/>
    <property type="evidence" value="ECO:0007669"/>
    <property type="project" value="InterPro"/>
</dbReference>
<evidence type="ECO:0000256" key="2">
    <source>
        <dbReference type="ARBA" id="ARBA00023015"/>
    </source>
</evidence>
<evidence type="ECO:0000256" key="5">
    <source>
        <dbReference type="PROSITE-ProRule" id="PRU00335"/>
    </source>
</evidence>
<evidence type="ECO:0000256" key="4">
    <source>
        <dbReference type="ARBA" id="ARBA00023163"/>
    </source>
</evidence>
<dbReference type="SUPFAM" id="SSF46689">
    <property type="entry name" value="Homeodomain-like"/>
    <property type="match status" value="1"/>
</dbReference>
<sequence>MTTTGRRTTRRTDALSRERIVDAAIDILDTEGERGLTVRALAARLATGSGAIYWHIGDKDGLLAAVTADVVGRAVTGVAGSVTPREALFAIASEVFDVIAAHPWIGAQLAREPWQPAMLRIFDSLGEQIRALGVPPESQFNVATALLNHVLGLACQYAAGARLVLQHGDPSTFLGEQAARWEQLNPSEYPFVTDIASQLPGHDDRAQFIAGIDLILAGVTAQRQAP</sequence>
<evidence type="ECO:0000313" key="8">
    <source>
        <dbReference type="Proteomes" id="UP000093695"/>
    </source>
</evidence>
<organism evidence="7 8">
    <name type="scientific">Amycolatopsis orientalis</name>
    <name type="common">Nocardia orientalis</name>
    <dbReference type="NCBI Taxonomy" id="31958"/>
    <lineage>
        <taxon>Bacteria</taxon>
        <taxon>Bacillati</taxon>
        <taxon>Actinomycetota</taxon>
        <taxon>Actinomycetes</taxon>
        <taxon>Pseudonocardiales</taxon>
        <taxon>Pseudonocardiaceae</taxon>
        <taxon>Amycolatopsis</taxon>
    </lineage>
</organism>
<dbReference type="InterPro" id="IPR003012">
    <property type="entry name" value="Tet_transcr_reg_TetR"/>
</dbReference>
<dbReference type="PRINTS" id="PR00455">
    <property type="entry name" value="HTHTETR"/>
</dbReference>
<protein>
    <submittedName>
        <fullName evidence="7">TetR family transcriptional regulator</fullName>
    </submittedName>
</protein>
<name>A0A193BUV0_AMYOR</name>
<dbReference type="InterPro" id="IPR001647">
    <property type="entry name" value="HTH_TetR"/>
</dbReference>
<evidence type="ECO:0000259" key="6">
    <source>
        <dbReference type="PROSITE" id="PS50977"/>
    </source>
</evidence>
<dbReference type="Proteomes" id="UP000093695">
    <property type="component" value="Chromosome"/>
</dbReference>
<dbReference type="InterPro" id="IPR009057">
    <property type="entry name" value="Homeodomain-like_sf"/>
</dbReference>
<dbReference type="Gene3D" id="1.10.10.60">
    <property type="entry name" value="Homeodomain-like"/>
    <property type="match status" value="1"/>
</dbReference>
<dbReference type="InterPro" id="IPR004111">
    <property type="entry name" value="Repressor_TetR_C"/>
</dbReference>